<evidence type="ECO:0000313" key="2">
    <source>
        <dbReference type="Proteomes" id="UP000339249"/>
    </source>
</evidence>
<keyword evidence="1" id="KW-0378">Hydrolase</keyword>
<sequence length="105" mass="11797">MATARRRIYCPVLTLTPPGWGEVAEEPQLTPHQFPRGASPGTFLHGLFEDLDFTQPVPADWMVEKLRSGGFAEQWTPVLTQWLDDVLRTPLPGRRYRAEPAHCGG</sequence>
<dbReference type="GO" id="GO:0008854">
    <property type="term" value="F:exodeoxyribonuclease V activity"/>
    <property type="evidence" value="ECO:0007669"/>
    <property type="project" value="UniProtKB-EC"/>
</dbReference>
<reference evidence="1 2" key="1">
    <citation type="submission" date="2019-04" db="EMBL/GenBank/DDBJ databases">
        <authorList>
            <consortium name="Pathogen Informatics"/>
        </authorList>
    </citation>
    <scope>NUCLEOTIDE SEQUENCE [LARGE SCALE GENOMIC DNA]</scope>
    <source>
        <strain evidence="1 2">NCTC9185</strain>
    </source>
</reference>
<dbReference type="EMBL" id="CABDVU010000001">
    <property type="protein sequence ID" value="VTN11375.1"/>
    <property type="molecule type" value="Genomic_DNA"/>
</dbReference>
<accession>A0A4U9D6I0</accession>
<dbReference type="InterPro" id="IPR011604">
    <property type="entry name" value="PDDEXK-like_dom_sf"/>
</dbReference>
<proteinExistence type="predicted"/>
<gene>
    <name evidence="1" type="primary">recB_2</name>
    <name evidence="1" type="ORF">NCTC9185_03329</name>
</gene>
<organism evidence="1 2">
    <name type="scientific">Raoultella terrigena</name>
    <name type="common">Klebsiella terrigena</name>
    <dbReference type="NCBI Taxonomy" id="577"/>
    <lineage>
        <taxon>Bacteria</taxon>
        <taxon>Pseudomonadati</taxon>
        <taxon>Pseudomonadota</taxon>
        <taxon>Gammaproteobacteria</taxon>
        <taxon>Enterobacterales</taxon>
        <taxon>Enterobacteriaceae</taxon>
        <taxon>Klebsiella/Raoultella group</taxon>
        <taxon>Raoultella</taxon>
    </lineage>
</organism>
<dbReference type="SUPFAM" id="SSF52980">
    <property type="entry name" value="Restriction endonuclease-like"/>
    <property type="match status" value="1"/>
</dbReference>
<protein>
    <submittedName>
        <fullName evidence="1">Exodeoxyribonuclease V beta chain</fullName>
        <ecNumber evidence="1">3.1.11.5</ecNumber>
    </submittedName>
</protein>
<dbReference type="InterPro" id="IPR011335">
    <property type="entry name" value="Restrct_endonuc-II-like"/>
</dbReference>
<dbReference type="Proteomes" id="UP000339249">
    <property type="component" value="Unassembled WGS sequence"/>
</dbReference>
<name>A0A4U9D6I0_RAOTE</name>
<evidence type="ECO:0000313" key="1">
    <source>
        <dbReference type="EMBL" id="VTN11375.1"/>
    </source>
</evidence>
<dbReference type="Gene3D" id="3.90.320.10">
    <property type="match status" value="1"/>
</dbReference>
<dbReference type="AlphaFoldDB" id="A0A4U9D6I0"/>
<dbReference type="EC" id="3.1.11.5" evidence="1"/>